<evidence type="ECO:0000256" key="1">
    <source>
        <dbReference type="SAM" id="MobiDB-lite"/>
    </source>
</evidence>
<dbReference type="Pfam" id="PF05345">
    <property type="entry name" value="He_PIG"/>
    <property type="match status" value="1"/>
</dbReference>
<name>A0ABR3FKY3_9AGAR</name>
<keyword evidence="2" id="KW-0472">Membrane</keyword>
<evidence type="ECO:0000313" key="6">
    <source>
        <dbReference type="Proteomes" id="UP001465976"/>
    </source>
</evidence>
<keyword evidence="6" id="KW-1185">Reference proteome</keyword>
<dbReference type="InterPro" id="IPR006644">
    <property type="entry name" value="Cadg"/>
</dbReference>
<reference evidence="5 6" key="1">
    <citation type="submission" date="2024-02" db="EMBL/GenBank/DDBJ databases">
        <title>A draft genome for the cacao thread blight pathogen Marasmius crinis-equi.</title>
        <authorList>
            <person name="Cohen S.P."/>
            <person name="Baruah I.K."/>
            <person name="Amoako-Attah I."/>
            <person name="Bukari Y."/>
            <person name="Meinhardt L.W."/>
            <person name="Bailey B.A."/>
        </authorList>
    </citation>
    <scope>NUCLEOTIDE SEQUENCE [LARGE SCALE GENOMIC DNA]</scope>
    <source>
        <strain evidence="5 6">GH-76</strain>
    </source>
</reference>
<feature type="region of interest" description="Disordered" evidence="1">
    <location>
        <begin position="729"/>
        <end position="755"/>
    </location>
</feature>
<dbReference type="Gene3D" id="2.60.40.10">
    <property type="entry name" value="Immunoglobulins"/>
    <property type="match status" value="2"/>
</dbReference>
<feature type="region of interest" description="Disordered" evidence="1">
    <location>
        <begin position="698"/>
        <end position="717"/>
    </location>
</feature>
<feature type="domain" description="Dystroglycan-type cadherin-like" evidence="4">
    <location>
        <begin position="22"/>
        <end position="117"/>
    </location>
</feature>
<gene>
    <name evidence="5" type="primary">AXL2</name>
    <name evidence="5" type="ORF">V5O48_006059</name>
</gene>
<dbReference type="Proteomes" id="UP001465976">
    <property type="component" value="Unassembled WGS sequence"/>
</dbReference>
<feature type="compositionally biased region" description="Polar residues" evidence="1">
    <location>
        <begin position="634"/>
        <end position="652"/>
    </location>
</feature>
<dbReference type="SMART" id="SM00736">
    <property type="entry name" value="CADG"/>
    <property type="match status" value="1"/>
</dbReference>
<organism evidence="5 6">
    <name type="scientific">Marasmius crinis-equi</name>
    <dbReference type="NCBI Taxonomy" id="585013"/>
    <lineage>
        <taxon>Eukaryota</taxon>
        <taxon>Fungi</taxon>
        <taxon>Dikarya</taxon>
        <taxon>Basidiomycota</taxon>
        <taxon>Agaricomycotina</taxon>
        <taxon>Agaricomycetes</taxon>
        <taxon>Agaricomycetidae</taxon>
        <taxon>Agaricales</taxon>
        <taxon>Marasmiineae</taxon>
        <taxon>Marasmiaceae</taxon>
        <taxon>Marasmius</taxon>
    </lineage>
</organism>
<evidence type="ECO:0000259" key="4">
    <source>
        <dbReference type="SMART" id="SM00736"/>
    </source>
</evidence>
<keyword evidence="2" id="KW-1133">Transmembrane helix</keyword>
<feature type="chain" id="PRO_5046067293" evidence="3">
    <location>
        <begin position="20"/>
        <end position="919"/>
    </location>
</feature>
<dbReference type="EMBL" id="JBAHYK010000263">
    <property type="protein sequence ID" value="KAL0575913.1"/>
    <property type="molecule type" value="Genomic_DNA"/>
</dbReference>
<sequence length="919" mass="99158">MFLLSFVYFLIAASAFTSAKITVNIPLDNQLPLIARVGQYYNWTFSPNTFTSTTSISRYTSSPLAGWLSFDPTTLSLYGTPKDEDQGFPDVTITAHDSESSESSWFNIYVTDAPPPALNVPLEKQFQPGNPALSSVFVPSPNSALAHTNQPTLRIPFRWSFSIGFLGSTFTQEARYDVLQSDGSPLPPWIKFSHSGITLDGNAPHQDDPEFFHTLHLSLHATDRQGYTASTVPFTILLADHELCMTGTSLPTINITAGDSFSFQLNSGADFAGVQVDGKDIQPSDIFSIAVDVGGNDWLGFNSANRTFSGQTTADTAALPLPAVINAYNQTLNTTIPVAIVASFFNYPDFGTYEVGSDGKVVFDLRDHLSNATDGTANLSAAFDPPEAASYLHLDDERLTGTLPDDFPSASIVATFAAYSTTTHSTSHATLHIHYDAPKADPPTLHPVSEALSSNHKKLILALSITFGIVGGICALACLLAVCRHVIKEKDTALEGEEGRRGWTEKEKEYYGITEEKVGYGWTDSADEHRTGLDLPRSPLSPRSPPHYGNIGLGLHRVMERSQSDENQVASNSSKVVDSPGFIKKKEFMAKVRDTVRNVSDKYARVKRPSISIGRRHGVAIENIGKPILLHRTQSSSLRNQAPSSPSTNPSGRTPIESVATPTAVHFAPRLTRHGSSSSRASSIDSIEAHANEALVQTATRTPSFTQQTPIPTRPRLVPFMSSTRVPIPQMSITSPDPSDGASSIASARVTSQTAATNMWKEANDPQTPAQSGSGDDLSVGIHYVRALGADQAVEADPSTLTVSTNWRSSFSSLDSSNNGHSAEGKALRMIVRVGEQFKFRVPLLGGGDETRELEAKLTSGKRLPGFLRVDLGDGTGAVEFYGLPGVKDVGDLDVRICAKGDREGLCLARVLLQIVKRS</sequence>
<evidence type="ECO:0000313" key="5">
    <source>
        <dbReference type="EMBL" id="KAL0575913.1"/>
    </source>
</evidence>
<feature type="region of interest" description="Disordered" evidence="1">
    <location>
        <begin position="634"/>
        <end position="657"/>
    </location>
</feature>
<feature type="transmembrane region" description="Helical" evidence="2">
    <location>
        <begin position="459"/>
        <end position="482"/>
    </location>
</feature>
<protein>
    <submittedName>
        <fullName evidence="5">Polarity establishment/cellular polarization</fullName>
    </submittedName>
</protein>
<dbReference type="InterPro" id="IPR013783">
    <property type="entry name" value="Ig-like_fold"/>
</dbReference>
<evidence type="ECO:0000256" key="2">
    <source>
        <dbReference type="SAM" id="Phobius"/>
    </source>
</evidence>
<proteinExistence type="predicted"/>
<keyword evidence="3" id="KW-0732">Signal</keyword>
<dbReference type="InterPro" id="IPR015919">
    <property type="entry name" value="Cadherin-like_sf"/>
</dbReference>
<evidence type="ECO:0000256" key="3">
    <source>
        <dbReference type="SAM" id="SignalP"/>
    </source>
</evidence>
<dbReference type="SUPFAM" id="SSF49313">
    <property type="entry name" value="Cadherin-like"/>
    <property type="match status" value="2"/>
</dbReference>
<feature type="signal peptide" evidence="3">
    <location>
        <begin position="1"/>
        <end position="19"/>
    </location>
</feature>
<accession>A0ABR3FKY3</accession>
<feature type="compositionally biased region" description="Polar residues" evidence="1">
    <location>
        <begin position="698"/>
        <end position="711"/>
    </location>
</feature>
<comment type="caution">
    <text evidence="5">The sequence shown here is derived from an EMBL/GenBank/DDBJ whole genome shotgun (WGS) entry which is preliminary data.</text>
</comment>
<keyword evidence="2" id="KW-0812">Transmembrane</keyword>